<feature type="transmembrane region" description="Helical" evidence="8">
    <location>
        <begin position="6"/>
        <end position="26"/>
    </location>
</feature>
<keyword evidence="10" id="KW-1185">Reference proteome</keyword>
<name>A0ABU4FVU3_9BACL</name>
<feature type="transmembrane region" description="Helical" evidence="8">
    <location>
        <begin position="96"/>
        <end position="115"/>
    </location>
</feature>
<evidence type="ECO:0000256" key="4">
    <source>
        <dbReference type="ARBA" id="ARBA00022475"/>
    </source>
</evidence>
<dbReference type="Proteomes" id="UP001280629">
    <property type="component" value="Unassembled WGS sequence"/>
</dbReference>
<comment type="caution">
    <text evidence="9">The sequence shown here is derived from an EMBL/GenBank/DDBJ whole genome shotgun (WGS) entry which is preliminary data.</text>
</comment>
<proteinExistence type="inferred from homology"/>
<dbReference type="EMBL" id="JAUBDH010000001">
    <property type="protein sequence ID" value="MDW0108776.1"/>
    <property type="molecule type" value="Genomic_DNA"/>
</dbReference>
<dbReference type="InterPro" id="IPR052017">
    <property type="entry name" value="TSUP"/>
</dbReference>
<evidence type="ECO:0000256" key="6">
    <source>
        <dbReference type="ARBA" id="ARBA00022989"/>
    </source>
</evidence>
<accession>A0ABU4FVU3</accession>
<feature type="transmembrane region" description="Helical" evidence="8">
    <location>
        <begin position="135"/>
        <end position="157"/>
    </location>
</feature>
<evidence type="ECO:0000256" key="5">
    <source>
        <dbReference type="ARBA" id="ARBA00022692"/>
    </source>
</evidence>
<comment type="subcellular location">
    <subcellularLocation>
        <location evidence="1 8">Cell membrane</location>
        <topology evidence="1 8">Multi-pass membrane protein</topology>
    </subcellularLocation>
</comment>
<sequence>MEYVLLFFIALVAMMLGTLAGGGGLITMPAMLLMGIPIHSVIGASKISTTFSSFTTFLTVLLKKQITLRESWWILPLSLTAGTVGGLIATHISDAALYKLAIVLLIGAFFTSFLSKADFSGIATLQPSKTGVTGLLGIGLYDGLFGPGQGTLLLFLFNQLKISYMRSIGFVRLASFSSGLGAAITYMAMGKIIWPIALALVLGSMSGAQIGVHIAEKLNPKHVRILLRLVIIGLIIQLIVKAII</sequence>
<evidence type="ECO:0000313" key="10">
    <source>
        <dbReference type="Proteomes" id="UP001280629"/>
    </source>
</evidence>
<feature type="transmembrane region" description="Helical" evidence="8">
    <location>
        <begin position="72"/>
        <end position="89"/>
    </location>
</feature>
<feature type="transmembrane region" description="Helical" evidence="8">
    <location>
        <begin position="225"/>
        <end position="243"/>
    </location>
</feature>
<dbReference type="RefSeq" id="WP_317934025.1">
    <property type="nucleotide sequence ID" value="NZ_JAUBDH010000001.1"/>
</dbReference>
<evidence type="ECO:0000256" key="3">
    <source>
        <dbReference type="ARBA" id="ARBA00022448"/>
    </source>
</evidence>
<keyword evidence="3" id="KW-0813">Transport</keyword>
<keyword evidence="6 8" id="KW-1133">Transmembrane helix</keyword>
<evidence type="ECO:0000256" key="2">
    <source>
        <dbReference type="ARBA" id="ARBA00009142"/>
    </source>
</evidence>
<organism evidence="9 10">
    <name type="scientific">Sporosarcina aquimarina</name>
    <dbReference type="NCBI Taxonomy" id="114975"/>
    <lineage>
        <taxon>Bacteria</taxon>
        <taxon>Bacillati</taxon>
        <taxon>Bacillota</taxon>
        <taxon>Bacilli</taxon>
        <taxon>Bacillales</taxon>
        <taxon>Caryophanaceae</taxon>
        <taxon>Sporosarcina</taxon>
    </lineage>
</organism>
<evidence type="ECO:0000256" key="7">
    <source>
        <dbReference type="ARBA" id="ARBA00023136"/>
    </source>
</evidence>
<dbReference type="PANTHER" id="PTHR30269:SF0">
    <property type="entry name" value="MEMBRANE TRANSPORTER PROTEIN YFCA-RELATED"/>
    <property type="match status" value="1"/>
</dbReference>
<comment type="similarity">
    <text evidence="2 8">Belongs to the 4-toluene sulfonate uptake permease (TSUP) (TC 2.A.102) family.</text>
</comment>
<keyword evidence="4 8" id="KW-1003">Cell membrane</keyword>
<feature type="transmembrane region" description="Helical" evidence="8">
    <location>
        <begin position="38"/>
        <end position="60"/>
    </location>
</feature>
<evidence type="ECO:0000256" key="1">
    <source>
        <dbReference type="ARBA" id="ARBA00004651"/>
    </source>
</evidence>
<evidence type="ECO:0000256" key="8">
    <source>
        <dbReference type="RuleBase" id="RU363041"/>
    </source>
</evidence>
<dbReference type="InterPro" id="IPR002781">
    <property type="entry name" value="TM_pro_TauE-like"/>
</dbReference>
<keyword evidence="7 8" id="KW-0472">Membrane</keyword>
<gene>
    <name evidence="9" type="ORF">QT716_01800</name>
</gene>
<dbReference type="Pfam" id="PF01925">
    <property type="entry name" value="TauE"/>
    <property type="match status" value="1"/>
</dbReference>
<reference evidence="9 10" key="1">
    <citation type="submission" date="2023-06" db="EMBL/GenBank/DDBJ databases">
        <title>Sporosarcina sp. nov., isolated from Korean traditional fermented seafood 'Jeotgal'.</title>
        <authorList>
            <person name="Yang A.-I."/>
            <person name="Shin N.-R."/>
        </authorList>
    </citation>
    <scope>NUCLEOTIDE SEQUENCE [LARGE SCALE GENOMIC DNA]</scope>
    <source>
        <strain evidence="9 10">KCTC3840</strain>
    </source>
</reference>
<feature type="transmembrane region" description="Helical" evidence="8">
    <location>
        <begin position="192"/>
        <end position="213"/>
    </location>
</feature>
<dbReference type="PANTHER" id="PTHR30269">
    <property type="entry name" value="TRANSMEMBRANE PROTEIN YFCA"/>
    <property type="match status" value="1"/>
</dbReference>
<feature type="transmembrane region" description="Helical" evidence="8">
    <location>
        <begin position="169"/>
        <end position="186"/>
    </location>
</feature>
<keyword evidence="5 8" id="KW-0812">Transmembrane</keyword>
<evidence type="ECO:0000313" key="9">
    <source>
        <dbReference type="EMBL" id="MDW0108776.1"/>
    </source>
</evidence>
<protein>
    <recommendedName>
        <fullName evidence="8">Probable membrane transporter protein</fullName>
    </recommendedName>
</protein>